<reference evidence="1" key="1">
    <citation type="submission" date="2021-10" db="EMBL/GenBank/DDBJ databases">
        <title>The complete genome sequence of Leeia sp. TBRC 13508.</title>
        <authorList>
            <person name="Charoenyingcharoen P."/>
            <person name="Yukphan P."/>
        </authorList>
    </citation>
    <scope>NUCLEOTIDE SEQUENCE</scope>
    <source>
        <strain evidence="1">TBRC 13508</strain>
    </source>
</reference>
<evidence type="ECO:0000313" key="2">
    <source>
        <dbReference type="Proteomes" id="UP001165395"/>
    </source>
</evidence>
<keyword evidence="2" id="KW-1185">Reference proteome</keyword>
<name>A0ABS8D739_9NEIS</name>
<dbReference type="PANTHER" id="PTHR33973">
    <property type="entry name" value="OS07G0153300 PROTEIN"/>
    <property type="match status" value="1"/>
</dbReference>
<evidence type="ECO:0000313" key="1">
    <source>
        <dbReference type="EMBL" id="MCB6183972.1"/>
    </source>
</evidence>
<organism evidence="1 2">
    <name type="scientific">Leeia speluncae</name>
    <dbReference type="NCBI Taxonomy" id="2884804"/>
    <lineage>
        <taxon>Bacteria</taxon>
        <taxon>Pseudomonadati</taxon>
        <taxon>Pseudomonadota</taxon>
        <taxon>Betaproteobacteria</taxon>
        <taxon>Neisseriales</taxon>
        <taxon>Leeiaceae</taxon>
        <taxon>Leeia</taxon>
    </lineage>
</organism>
<accession>A0ABS8D739</accession>
<dbReference type="RefSeq" id="WP_227180754.1">
    <property type="nucleotide sequence ID" value="NZ_JAJBZT010000005.1"/>
</dbReference>
<gene>
    <name evidence="1" type="ORF">LIN78_10490</name>
</gene>
<protein>
    <submittedName>
        <fullName evidence="1">DUF1365 domain-containing protein</fullName>
    </submittedName>
</protein>
<dbReference type="Pfam" id="PF07103">
    <property type="entry name" value="DUF1365"/>
    <property type="match status" value="1"/>
</dbReference>
<comment type="caution">
    <text evidence="1">The sequence shown here is derived from an EMBL/GenBank/DDBJ whole genome shotgun (WGS) entry which is preliminary data.</text>
</comment>
<sequence>MKTNVSHSSAGWLLTGQVMHERVRPVHNRFIYPVFAVRLNLSTIYAAQSWCFGVNRLRPWSIWLKDYGPRDGSDLQQWARNLLARHGVEADGEIWLQTFPRVFGFVFNPVSFWLCHHKNGELIAMIAEVNNTFGDTHLYLLTAKDHQAISEKTTLVTQKVMHVSPFCAVDGYYTFRLRETDASCFVGIDYLDADGLLIKTSIGGYKSPLSSQNVFSAVLKQPFLTLGVVAKIHWQALKLWWKKVPFHKRPNPPLQTITEGDER</sequence>
<dbReference type="EMBL" id="JAJBZT010000005">
    <property type="protein sequence ID" value="MCB6183972.1"/>
    <property type="molecule type" value="Genomic_DNA"/>
</dbReference>
<dbReference type="PANTHER" id="PTHR33973:SF4">
    <property type="entry name" value="OS07G0153300 PROTEIN"/>
    <property type="match status" value="1"/>
</dbReference>
<proteinExistence type="predicted"/>
<dbReference type="Proteomes" id="UP001165395">
    <property type="component" value="Unassembled WGS sequence"/>
</dbReference>
<dbReference type="InterPro" id="IPR010775">
    <property type="entry name" value="DUF1365"/>
</dbReference>